<dbReference type="NCBIfam" id="NF033592">
    <property type="entry name" value="transpos_IS4_1"/>
    <property type="match status" value="1"/>
</dbReference>
<keyword evidence="2" id="KW-0815">Transposition</keyword>
<evidence type="ECO:0000259" key="5">
    <source>
        <dbReference type="Pfam" id="PF01609"/>
    </source>
</evidence>
<keyword evidence="7" id="KW-1185">Reference proteome</keyword>
<dbReference type="Proteomes" id="UP000789423">
    <property type="component" value="Unassembled WGS sequence"/>
</dbReference>
<comment type="caution">
    <text evidence="6">The sequence shown here is derived from an EMBL/GenBank/DDBJ whole genome shotgun (WGS) entry which is preliminary data.</text>
</comment>
<dbReference type="InterPro" id="IPR012337">
    <property type="entry name" value="RNaseH-like_sf"/>
</dbReference>
<dbReference type="Pfam" id="PF01609">
    <property type="entry name" value="DDE_Tnp_1"/>
    <property type="match status" value="1"/>
</dbReference>
<dbReference type="PANTHER" id="PTHR33258">
    <property type="entry name" value="TRANSPOSASE INSL FOR INSERTION SEQUENCE ELEMENT IS186A-RELATED"/>
    <property type="match status" value="1"/>
</dbReference>
<evidence type="ECO:0000256" key="3">
    <source>
        <dbReference type="ARBA" id="ARBA00023125"/>
    </source>
</evidence>
<proteinExistence type="inferred from homology"/>
<organism evidence="6 7">
    <name type="scientific">Bacillus rhizoplanae</name>
    <dbReference type="NCBI Taxonomy" id="2880966"/>
    <lineage>
        <taxon>Bacteria</taxon>
        <taxon>Bacillati</taxon>
        <taxon>Bacillota</taxon>
        <taxon>Bacilli</taxon>
        <taxon>Bacillales</taxon>
        <taxon>Bacillaceae</taxon>
        <taxon>Bacillus</taxon>
    </lineage>
</organism>
<name>A0ABM8YF49_9BACI</name>
<dbReference type="EMBL" id="CAKJTI010000028">
    <property type="protein sequence ID" value="CAG9614465.1"/>
    <property type="molecule type" value="Genomic_DNA"/>
</dbReference>
<feature type="domain" description="Transposase IS4-like" evidence="5">
    <location>
        <begin position="120"/>
        <end position="341"/>
    </location>
</feature>
<keyword evidence="4" id="KW-0233">DNA recombination</keyword>
<gene>
    <name evidence="6" type="ORF">BACCIP111899_03695</name>
</gene>
<keyword evidence="3" id="KW-0238">DNA-binding</keyword>
<accession>A0ABM8YF49</accession>
<evidence type="ECO:0000313" key="7">
    <source>
        <dbReference type="Proteomes" id="UP000789423"/>
    </source>
</evidence>
<dbReference type="SUPFAM" id="SSF53098">
    <property type="entry name" value="Ribonuclease H-like"/>
    <property type="match status" value="1"/>
</dbReference>
<evidence type="ECO:0000256" key="2">
    <source>
        <dbReference type="ARBA" id="ARBA00022578"/>
    </source>
</evidence>
<dbReference type="InterPro" id="IPR047952">
    <property type="entry name" value="Transpos_IS4"/>
</dbReference>
<sequence length="341" mass="39504">MNLSIKDEFYLFAEELQRHLSPHILQQLAQETGFVKRKSKYGARELTALCIWISQRVASDSLTRLCSQLYANTATLMSPEGLNQRFNRCAVLFLQRIFSLLVKSLLNDSSQIQNQYTSYFQRIRILDATILQVPNHLAPIYPGSGGCAQTAGIKVQLEYDLHSGKFLNFQMESGKNNDKTFGTDCLDTLRPGDLCIRDLGYFSLKDLDQMDQRGVFYVSRLKLNNRVYVKNDSPEFFRDGTVKKQSLYVLLNLEDIMHQIKPGDTYEIQNAYIGQQKLPSRVVIYRLTSTQIHKRRKQQTYVEKKKGVTYSEKSKRLTEINVYITNIPWEIVPMEQVHDIY</sequence>
<comment type="similarity">
    <text evidence="1">Belongs to the transposase 11 family.</text>
</comment>
<evidence type="ECO:0000256" key="1">
    <source>
        <dbReference type="ARBA" id="ARBA00010075"/>
    </source>
</evidence>
<reference evidence="6 7" key="1">
    <citation type="submission" date="2021-10" db="EMBL/GenBank/DDBJ databases">
        <authorList>
            <person name="Criscuolo A."/>
        </authorList>
    </citation>
    <scope>NUCLEOTIDE SEQUENCE [LARGE SCALE GENOMIC DNA]</scope>
    <source>
        <strain evidence="7">CIP 111899</strain>
    </source>
</reference>
<dbReference type="PANTHER" id="PTHR33258:SF1">
    <property type="entry name" value="TRANSPOSASE INSL FOR INSERTION SEQUENCE ELEMENT IS186A-RELATED"/>
    <property type="match status" value="1"/>
</dbReference>
<dbReference type="InterPro" id="IPR002559">
    <property type="entry name" value="Transposase_11"/>
</dbReference>
<protein>
    <submittedName>
        <fullName evidence="6">IS4 family transposase IS231C</fullName>
    </submittedName>
</protein>
<evidence type="ECO:0000256" key="4">
    <source>
        <dbReference type="ARBA" id="ARBA00023172"/>
    </source>
</evidence>
<evidence type="ECO:0000313" key="6">
    <source>
        <dbReference type="EMBL" id="CAG9614465.1"/>
    </source>
</evidence>